<evidence type="ECO:0008006" key="3">
    <source>
        <dbReference type="Google" id="ProtNLM"/>
    </source>
</evidence>
<protein>
    <recommendedName>
        <fullName evidence="3">Type II secretion system protein</fullName>
    </recommendedName>
</protein>
<dbReference type="Proteomes" id="UP000182321">
    <property type="component" value="Unassembled WGS sequence"/>
</dbReference>
<gene>
    <name evidence="1" type="ORF">SAMN02910377_00794</name>
</gene>
<proteinExistence type="predicted"/>
<dbReference type="RefSeq" id="WP_074789465.1">
    <property type="nucleotide sequence ID" value="NZ_FNZX01000005.1"/>
</dbReference>
<accession>A0A1H7GVP4</accession>
<evidence type="ECO:0000313" key="1">
    <source>
        <dbReference type="EMBL" id="SEK41567.1"/>
    </source>
</evidence>
<name>A0A1H7GVP4_9FIRM</name>
<dbReference type="EMBL" id="FNZX01000005">
    <property type="protein sequence ID" value="SEK41567.1"/>
    <property type="molecule type" value="Genomic_DNA"/>
</dbReference>
<evidence type="ECO:0000313" key="2">
    <source>
        <dbReference type="Proteomes" id="UP000182321"/>
    </source>
</evidence>
<sequence length="127" mass="14204">MKNRNNGSRIFMTELMFAIFFFIIVSAVCIQCFAGSFAKSGEAKEITEAVNLASNAAEDYLCNDNYTGFTNYYDDNWNLVDDSEATYKVTSLVIEPESEGMCQTMHVVVSTISDEEIYSLAVEKALK</sequence>
<dbReference type="AlphaFoldDB" id="A0A1H7GVP4"/>
<keyword evidence="2" id="KW-1185">Reference proteome</keyword>
<reference evidence="2" key="1">
    <citation type="submission" date="2016-10" db="EMBL/GenBank/DDBJ databases">
        <authorList>
            <person name="Varghese N."/>
        </authorList>
    </citation>
    <scope>NUCLEOTIDE SEQUENCE [LARGE SCALE GENOMIC DNA]</scope>
    <source>
        <strain evidence="2">ACV-9</strain>
    </source>
</reference>
<organism evidence="1 2">
    <name type="scientific">Pseudobutyrivibrio ruminis</name>
    <dbReference type="NCBI Taxonomy" id="46206"/>
    <lineage>
        <taxon>Bacteria</taxon>
        <taxon>Bacillati</taxon>
        <taxon>Bacillota</taxon>
        <taxon>Clostridia</taxon>
        <taxon>Lachnospirales</taxon>
        <taxon>Lachnospiraceae</taxon>
        <taxon>Pseudobutyrivibrio</taxon>
    </lineage>
</organism>